<dbReference type="Proteomes" id="UP000887579">
    <property type="component" value="Unplaced"/>
</dbReference>
<evidence type="ECO:0000313" key="2">
    <source>
        <dbReference type="WBParaSite" id="ES5_v2.g19774.t1"/>
    </source>
</evidence>
<sequence>MKLLLFSIALFHSLDLIVSLDPPYGALKIQGKFLTDKNGTAVTLRGMSLMGSNYHPQFWNEETIRQLKCFWNINIIRAPITPKSKCCGGWFADPSQPIDNPWEWKSTRDREFGRLKQVIDASVKYGIYVIIDWHIFDFGNSTLDQGREFFANVSQTWGNLPHVLFEIWNEPKTSWPIVKSYAENVTDLIRTNSPNNIIIVGTPTYSQRVDTASLDPIAKSNIAYTLHYYAATHKGTQRNQTLTAINNEF</sequence>
<reference evidence="2" key="1">
    <citation type="submission" date="2022-11" db="UniProtKB">
        <authorList>
            <consortium name="WormBaseParasite"/>
        </authorList>
    </citation>
    <scope>IDENTIFICATION</scope>
</reference>
<dbReference type="WBParaSite" id="ES5_v2.g19774.t1">
    <property type="protein sequence ID" value="ES5_v2.g19774.t1"/>
    <property type="gene ID" value="ES5_v2.g19774"/>
</dbReference>
<evidence type="ECO:0000313" key="1">
    <source>
        <dbReference type="Proteomes" id="UP000887579"/>
    </source>
</evidence>
<name>A0AC34FQW1_9BILA</name>
<organism evidence="1 2">
    <name type="scientific">Panagrolaimus sp. ES5</name>
    <dbReference type="NCBI Taxonomy" id="591445"/>
    <lineage>
        <taxon>Eukaryota</taxon>
        <taxon>Metazoa</taxon>
        <taxon>Ecdysozoa</taxon>
        <taxon>Nematoda</taxon>
        <taxon>Chromadorea</taxon>
        <taxon>Rhabditida</taxon>
        <taxon>Tylenchina</taxon>
        <taxon>Panagrolaimomorpha</taxon>
        <taxon>Panagrolaimoidea</taxon>
        <taxon>Panagrolaimidae</taxon>
        <taxon>Panagrolaimus</taxon>
    </lineage>
</organism>
<proteinExistence type="predicted"/>
<accession>A0AC34FQW1</accession>
<protein>
    <submittedName>
        <fullName evidence="2">Glycoside hydrolase family 5 domain-containing protein</fullName>
    </submittedName>
</protein>